<dbReference type="InterPro" id="IPR011249">
    <property type="entry name" value="Metalloenz_LuxS/M16"/>
</dbReference>
<evidence type="ECO:0000313" key="2">
    <source>
        <dbReference type="EMBL" id="KRM45349.1"/>
    </source>
</evidence>
<evidence type="ECO:0000313" key="3">
    <source>
        <dbReference type="Proteomes" id="UP000051010"/>
    </source>
</evidence>
<dbReference type="Proteomes" id="UP000051010">
    <property type="component" value="Unassembled WGS sequence"/>
</dbReference>
<accession>A0A0R1YU08</accession>
<dbReference type="AlphaFoldDB" id="A0A0R1YU08"/>
<dbReference type="RefSeq" id="WP_054732510.1">
    <property type="nucleotide sequence ID" value="NZ_AZFZ01000004.1"/>
</dbReference>
<protein>
    <submittedName>
        <fullName evidence="2">Peptidase M16 inactive domain protein</fullName>
    </submittedName>
</protein>
<name>A0A0R1YU08_9LACO</name>
<organism evidence="2 3">
    <name type="scientific">Lentilactobacillus parafarraginis DSM 18390 = JCM 14109</name>
    <dbReference type="NCBI Taxonomy" id="1423786"/>
    <lineage>
        <taxon>Bacteria</taxon>
        <taxon>Bacillati</taxon>
        <taxon>Bacillota</taxon>
        <taxon>Bacilli</taxon>
        <taxon>Lactobacillales</taxon>
        <taxon>Lactobacillaceae</taxon>
        <taxon>Lentilactobacillus</taxon>
    </lineage>
</organism>
<dbReference type="PANTHER" id="PTHR11851">
    <property type="entry name" value="METALLOPROTEASE"/>
    <property type="match status" value="1"/>
</dbReference>
<evidence type="ECO:0000259" key="1">
    <source>
        <dbReference type="Pfam" id="PF05193"/>
    </source>
</evidence>
<dbReference type="InterPro" id="IPR050361">
    <property type="entry name" value="MPP/UQCRC_Complex"/>
</dbReference>
<dbReference type="EMBL" id="AZFZ01000004">
    <property type="protein sequence ID" value="KRM45349.1"/>
    <property type="molecule type" value="Genomic_DNA"/>
</dbReference>
<dbReference type="PANTHER" id="PTHR11851:SF186">
    <property type="entry name" value="INACTIVE METALLOPROTEASE YMFF-RELATED"/>
    <property type="match status" value="1"/>
</dbReference>
<feature type="domain" description="Peptidase M16 C-terminal" evidence="1">
    <location>
        <begin position="186"/>
        <end position="355"/>
    </location>
</feature>
<comment type="caution">
    <text evidence="2">The sequence shown here is derived from an EMBL/GenBank/DDBJ whole genome shotgun (WGS) entry which is preliminary data.</text>
</comment>
<dbReference type="Gene3D" id="3.30.830.10">
    <property type="entry name" value="Metalloenzyme, LuxS/M16 peptidase-like"/>
    <property type="match status" value="2"/>
</dbReference>
<dbReference type="SUPFAM" id="SSF63411">
    <property type="entry name" value="LuxS/MPP-like metallohydrolase"/>
    <property type="match status" value="2"/>
</dbReference>
<dbReference type="Pfam" id="PF05193">
    <property type="entry name" value="Peptidase_M16_C"/>
    <property type="match status" value="1"/>
</dbReference>
<dbReference type="InterPro" id="IPR007863">
    <property type="entry name" value="Peptidase_M16_C"/>
</dbReference>
<dbReference type="GO" id="GO:0046872">
    <property type="term" value="F:metal ion binding"/>
    <property type="evidence" value="ECO:0007669"/>
    <property type="project" value="InterPro"/>
</dbReference>
<dbReference type="PATRIC" id="fig|1423786.4.peg.1861"/>
<sequence>MNSQIVRGVQVKTIQTDQFKNNTIIINFSIPSHYANFPKLALLADLLENASNKYPGELLVSRKLSELYGASYGVTVLRYGDQHTLRVRLTLPDDQYVSGNPDLMAQGFAFLKEMIENPFQRDGAFDADYFRIHQTNLSHYLASIPDNKEFYATLKLQALYYGKDRDHGSYLLGDAENINALDPKGLFSFYQTFMAQARIVILVAGKIDSQSVLTLARQFSFSNQPRQTELGLFVKARESDMVVTGRDQFAGSQSILELGYRLPIYFGSDQYFAAMVFDQLFGVSTRSLLFTNVREKASLAYDIHSSYNSLAGMLTVQAGIDPQNLEKVSKTIAEQLHQAVGGHYSDDLLAGVKRSMIDQHRSQSDYLATVVERRYFAEISGIDISDEQWEDSVNQISKADISKVADQVDIQAEYVLESQEAADEDD</sequence>
<reference evidence="2 3" key="1">
    <citation type="journal article" date="2015" name="Genome Announc.">
        <title>Expanding the biotechnology potential of lactobacilli through comparative genomics of 213 strains and associated genera.</title>
        <authorList>
            <person name="Sun Z."/>
            <person name="Harris H.M."/>
            <person name="McCann A."/>
            <person name="Guo C."/>
            <person name="Argimon S."/>
            <person name="Zhang W."/>
            <person name="Yang X."/>
            <person name="Jeffery I.B."/>
            <person name="Cooney J.C."/>
            <person name="Kagawa T.F."/>
            <person name="Liu W."/>
            <person name="Song Y."/>
            <person name="Salvetti E."/>
            <person name="Wrobel A."/>
            <person name="Rasinkangas P."/>
            <person name="Parkhill J."/>
            <person name="Rea M.C."/>
            <person name="O'Sullivan O."/>
            <person name="Ritari J."/>
            <person name="Douillard F.P."/>
            <person name="Paul Ross R."/>
            <person name="Yang R."/>
            <person name="Briner A.E."/>
            <person name="Felis G.E."/>
            <person name="de Vos W.M."/>
            <person name="Barrangou R."/>
            <person name="Klaenhammer T.R."/>
            <person name="Caufield P.W."/>
            <person name="Cui Y."/>
            <person name="Zhang H."/>
            <person name="O'Toole P.W."/>
        </authorList>
    </citation>
    <scope>NUCLEOTIDE SEQUENCE [LARGE SCALE GENOMIC DNA]</scope>
    <source>
        <strain evidence="2 3">DSM 18390</strain>
    </source>
</reference>
<proteinExistence type="predicted"/>
<gene>
    <name evidence="2" type="ORF">FD47_GL001755</name>
</gene>
<dbReference type="NCBIfam" id="NF047422">
    <property type="entry name" value="YfmF_fam"/>
    <property type="match status" value="1"/>
</dbReference>